<dbReference type="GO" id="GO:0003735">
    <property type="term" value="F:structural constituent of ribosome"/>
    <property type="evidence" value="ECO:0007669"/>
    <property type="project" value="InterPro"/>
</dbReference>
<evidence type="ECO:0000256" key="4">
    <source>
        <dbReference type="ARBA" id="ARBA00023128"/>
    </source>
</evidence>
<keyword evidence="4" id="KW-0496">Mitochondrion</keyword>
<comment type="subcellular location">
    <subcellularLocation>
        <location evidence="1">Mitochondrion</location>
    </subcellularLocation>
</comment>
<dbReference type="HAMAP" id="MF_00508">
    <property type="entry name" value="Ribosomal_uS10"/>
    <property type="match status" value="1"/>
</dbReference>
<feature type="domain" description="Small ribosomal subunit protein uS10" evidence="8">
    <location>
        <begin position="87"/>
        <end position="184"/>
    </location>
</feature>
<evidence type="ECO:0000259" key="8">
    <source>
        <dbReference type="SMART" id="SM01403"/>
    </source>
</evidence>
<dbReference type="AlphaFoldDB" id="A0A2T9ZEK5"/>
<protein>
    <recommendedName>
        <fullName evidence="6">Small ribosomal subunit protein uS10m</fullName>
    </recommendedName>
    <alternativeName>
        <fullName evidence="7">28S ribosomal protein S10, mitochondrial</fullName>
    </alternativeName>
</protein>
<proteinExistence type="inferred from homology"/>
<organism evidence="9 10">
    <name type="scientific">Smittium megazygosporum</name>
    <dbReference type="NCBI Taxonomy" id="133381"/>
    <lineage>
        <taxon>Eukaryota</taxon>
        <taxon>Fungi</taxon>
        <taxon>Fungi incertae sedis</taxon>
        <taxon>Zoopagomycota</taxon>
        <taxon>Kickxellomycotina</taxon>
        <taxon>Harpellomycetes</taxon>
        <taxon>Harpellales</taxon>
        <taxon>Legeriomycetaceae</taxon>
        <taxon>Smittium</taxon>
    </lineage>
</organism>
<dbReference type="PANTHER" id="PTHR13334">
    <property type="entry name" value="MITOCHONDRIAL 28S RIBOSOMAL PROTEIN S10"/>
    <property type="match status" value="1"/>
</dbReference>
<comment type="similarity">
    <text evidence="2">Belongs to the universal ribosomal protein uS10 family.</text>
</comment>
<evidence type="ECO:0000256" key="2">
    <source>
        <dbReference type="ARBA" id="ARBA00007102"/>
    </source>
</evidence>
<keyword evidence="5" id="KW-0687">Ribonucleoprotein</keyword>
<evidence type="ECO:0000256" key="1">
    <source>
        <dbReference type="ARBA" id="ARBA00004173"/>
    </source>
</evidence>
<dbReference type="InterPro" id="IPR001848">
    <property type="entry name" value="Ribosomal_uS10"/>
</dbReference>
<dbReference type="Gene3D" id="3.30.70.600">
    <property type="entry name" value="Ribosomal protein S10 domain"/>
    <property type="match status" value="1"/>
</dbReference>
<accession>A0A2T9ZEK5</accession>
<sequence length="265" mass="30636">MLPFAARAFPKRLTNLQTVRSTPAFAKIRNNQLQNIQRANVSYINLLTKSLGNETFAEEELIPLERVDEVYGPPKVLSPTHNILACELKFMSYSLDKIDFYADFVRKAAYSMNIPCSETIHLPMKIKKWNALKSPFVHKSAIEIFERRTYTRMLKVYDVNIDTLNKLLEYVELNTPYGLGMKSRVFEYMPLSIGKSIKISEEEQKRLEELESKLPPTREKVVLMANKISEVLSKDPKANIETVTEQVVNELHRKIEKSDKPPEKK</sequence>
<dbReference type="Proteomes" id="UP000245609">
    <property type="component" value="Unassembled WGS sequence"/>
</dbReference>
<evidence type="ECO:0000313" key="9">
    <source>
        <dbReference type="EMBL" id="PVV03033.1"/>
    </source>
</evidence>
<evidence type="ECO:0000256" key="6">
    <source>
        <dbReference type="ARBA" id="ARBA00035261"/>
    </source>
</evidence>
<dbReference type="OrthoDB" id="366214at2759"/>
<dbReference type="EMBL" id="MBFS01000287">
    <property type="protein sequence ID" value="PVV03033.1"/>
    <property type="molecule type" value="Genomic_DNA"/>
</dbReference>
<gene>
    <name evidence="9" type="ORF">BB560_002499</name>
</gene>
<evidence type="ECO:0000313" key="10">
    <source>
        <dbReference type="Proteomes" id="UP000245609"/>
    </source>
</evidence>
<dbReference type="Pfam" id="PF00338">
    <property type="entry name" value="Ribosomal_S10"/>
    <property type="match status" value="1"/>
</dbReference>
<evidence type="ECO:0000256" key="7">
    <source>
        <dbReference type="ARBA" id="ARBA00035544"/>
    </source>
</evidence>
<dbReference type="InterPro" id="IPR036838">
    <property type="entry name" value="Ribosomal_uS10_dom_sf"/>
</dbReference>
<dbReference type="PANTHER" id="PTHR13334:SF4">
    <property type="entry name" value="SMALL RIBOSOMAL SUBUNIT PROTEIN US10M"/>
    <property type="match status" value="1"/>
</dbReference>
<keyword evidence="10" id="KW-1185">Reference proteome</keyword>
<dbReference type="GO" id="GO:0006412">
    <property type="term" value="P:translation"/>
    <property type="evidence" value="ECO:0007669"/>
    <property type="project" value="InterPro"/>
</dbReference>
<dbReference type="InterPro" id="IPR027486">
    <property type="entry name" value="Ribosomal_uS10_dom"/>
</dbReference>
<dbReference type="STRING" id="133381.A0A2T9ZEK5"/>
<reference evidence="9 10" key="1">
    <citation type="journal article" date="2018" name="MBio">
        <title>Comparative Genomics Reveals the Core Gene Toolbox for the Fungus-Insect Symbiosis.</title>
        <authorList>
            <person name="Wang Y."/>
            <person name="Stata M."/>
            <person name="Wang W."/>
            <person name="Stajich J.E."/>
            <person name="White M.M."/>
            <person name="Moncalvo J.M."/>
        </authorList>
    </citation>
    <scope>NUCLEOTIDE SEQUENCE [LARGE SCALE GENOMIC DNA]</scope>
    <source>
        <strain evidence="9 10">SC-DP-2</strain>
    </source>
</reference>
<dbReference type="GO" id="GO:0005763">
    <property type="term" value="C:mitochondrial small ribosomal subunit"/>
    <property type="evidence" value="ECO:0007669"/>
    <property type="project" value="InterPro"/>
</dbReference>
<name>A0A2T9ZEK5_9FUNG</name>
<comment type="caution">
    <text evidence="9">The sequence shown here is derived from an EMBL/GenBank/DDBJ whole genome shotgun (WGS) entry which is preliminary data.</text>
</comment>
<dbReference type="SUPFAM" id="SSF54999">
    <property type="entry name" value="Ribosomal protein S10"/>
    <property type="match status" value="1"/>
</dbReference>
<dbReference type="SMART" id="SM01403">
    <property type="entry name" value="Ribosomal_S10"/>
    <property type="match status" value="1"/>
</dbReference>
<dbReference type="InterPro" id="IPR040055">
    <property type="entry name" value="Ribosomal_uS10m"/>
</dbReference>
<keyword evidence="3" id="KW-0689">Ribosomal protein</keyword>
<evidence type="ECO:0000256" key="5">
    <source>
        <dbReference type="ARBA" id="ARBA00023274"/>
    </source>
</evidence>
<evidence type="ECO:0000256" key="3">
    <source>
        <dbReference type="ARBA" id="ARBA00022980"/>
    </source>
</evidence>